<feature type="binding site" evidence="8">
    <location>
        <position position="115"/>
    </location>
    <ligand>
        <name>ATP</name>
        <dbReference type="ChEBI" id="CHEBI:30616"/>
    </ligand>
</feature>
<dbReference type="SUPFAM" id="SSF52402">
    <property type="entry name" value="Adenine nucleotide alpha hydrolases-like"/>
    <property type="match status" value="1"/>
</dbReference>
<keyword evidence="12" id="KW-1185">Reference proteome</keyword>
<evidence type="ECO:0000256" key="4">
    <source>
        <dbReference type="ARBA" id="ARBA00022598"/>
    </source>
</evidence>
<comment type="similarity">
    <text evidence="8">Belongs to the argininosuccinate synthase family. Type 1 subfamily.</text>
</comment>
<evidence type="ECO:0000313" key="11">
    <source>
        <dbReference type="EMBL" id="QUW04627.1"/>
    </source>
</evidence>
<name>A0ABX8BCI6_9BACT</name>
<feature type="binding site" evidence="8">
    <location>
        <position position="121"/>
    </location>
    <ligand>
        <name>L-aspartate</name>
        <dbReference type="ChEBI" id="CHEBI:29991"/>
    </ligand>
</feature>
<dbReference type="RefSeq" id="WP_211430516.1">
    <property type="nucleotide sequence ID" value="NZ_CP072649.1"/>
</dbReference>
<dbReference type="InterPro" id="IPR023434">
    <property type="entry name" value="Arginosuc_synth_type_1_subfam"/>
</dbReference>
<proteinExistence type="inferred from homology"/>
<feature type="domain" description="Arginosuccinate synthase C-terminal" evidence="10">
    <location>
        <begin position="173"/>
        <end position="389"/>
    </location>
</feature>
<evidence type="ECO:0000256" key="2">
    <source>
        <dbReference type="ARBA" id="ARBA00012286"/>
    </source>
</evidence>
<evidence type="ECO:0000256" key="3">
    <source>
        <dbReference type="ARBA" id="ARBA00022571"/>
    </source>
</evidence>
<dbReference type="Gene3D" id="1.20.5.470">
    <property type="entry name" value="Single helix bin"/>
    <property type="match status" value="1"/>
</dbReference>
<dbReference type="EMBL" id="CP072649">
    <property type="protein sequence ID" value="QUW04627.1"/>
    <property type="molecule type" value="Genomic_DNA"/>
</dbReference>
<evidence type="ECO:0000256" key="5">
    <source>
        <dbReference type="ARBA" id="ARBA00022605"/>
    </source>
</evidence>
<comment type="pathway">
    <text evidence="1 8">Amino-acid biosynthesis; L-arginine biosynthesis; L-arginine from L-ornithine and carbamoyl phosphate: step 2/3.</text>
</comment>
<dbReference type="EC" id="6.3.4.5" evidence="2 8"/>
<dbReference type="InterPro" id="IPR048267">
    <property type="entry name" value="Arginosuc_syn_N"/>
</dbReference>
<dbReference type="InterPro" id="IPR018223">
    <property type="entry name" value="Arginosuc_synth_CS"/>
</dbReference>
<dbReference type="InterPro" id="IPR024074">
    <property type="entry name" value="AS_cat/multimer_dom_body"/>
</dbReference>
<dbReference type="Pfam" id="PF00764">
    <property type="entry name" value="Arginosuc_synth"/>
    <property type="match status" value="1"/>
</dbReference>
<comment type="catalytic activity">
    <reaction evidence="8">
        <text>L-citrulline + L-aspartate + ATP = 2-(N(omega)-L-arginino)succinate + AMP + diphosphate + H(+)</text>
        <dbReference type="Rhea" id="RHEA:10932"/>
        <dbReference type="ChEBI" id="CHEBI:15378"/>
        <dbReference type="ChEBI" id="CHEBI:29991"/>
        <dbReference type="ChEBI" id="CHEBI:30616"/>
        <dbReference type="ChEBI" id="CHEBI:33019"/>
        <dbReference type="ChEBI" id="CHEBI:57472"/>
        <dbReference type="ChEBI" id="CHEBI:57743"/>
        <dbReference type="ChEBI" id="CHEBI:456215"/>
        <dbReference type="EC" id="6.3.4.5"/>
    </reaction>
</comment>
<feature type="binding site" evidence="8">
    <location>
        <position position="259"/>
    </location>
    <ligand>
        <name>L-citrulline</name>
        <dbReference type="ChEBI" id="CHEBI:57743"/>
    </ligand>
</feature>
<comment type="subcellular location">
    <subcellularLocation>
        <location evidence="8">Cytoplasm</location>
    </subcellularLocation>
</comment>
<dbReference type="PROSITE" id="PS00564">
    <property type="entry name" value="ARGININOSUCCIN_SYN_1"/>
    <property type="match status" value="1"/>
</dbReference>
<dbReference type="SUPFAM" id="SSF69864">
    <property type="entry name" value="Argininosuccinate synthetase, C-terminal domain"/>
    <property type="match status" value="1"/>
</dbReference>
<dbReference type="PANTHER" id="PTHR11587:SF2">
    <property type="entry name" value="ARGININOSUCCINATE SYNTHASE"/>
    <property type="match status" value="1"/>
</dbReference>
<evidence type="ECO:0000256" key="8">
    <source>
        <dbReference type="HAMAP-Rule" id="MF_00005"/>
    </source>
</evidence>
<keyword evidence="7 8" id="KW-0067">ATP-binding</keyword>
<feature type="binding site" evidence="8">
    <location>
        <position position="90"/>
    </location>
    <ligand>
        <name>L-citrulline</name>
        <dbReference type="ChEBI" id="CHEBI:57743"/>
    </ligand>
</feature>
<organism evidence="11 12">
    <name type="scientific">Chloracidobacterium validum</name>
    <dbReference type="NCBI Taxonomy" id="2821543"/>
    <lineage>
        <taxon>Bacteria</taxon>
        <taxon>Pseudomonadati</taxon>
        <taxon>Acidobacteriota</taxon>
        <taxon>Terriglobia</taxon>
        <taxon>Terriglobales</taxon>
        <taxon>Acidobacteriaceae</taxon>
        <taxon>Chloracidobacterium</taxon>
    </lineage>
</organism>
<comment type="subunit">
    <text evidence="8">Homotetramer.</text>
</comment>
<dbReference type="Proteomes" id="UP000676506">
    <property type="component" value="Chromosome 2"/>
</dbReference>
<feature type="binding site" evidence="8">
    <location>
        <position position="125"/>
    </location>
    <ligand>
        <name>L-citrulline</name>
        <dbReference type="ChEBI" id="CHEBI:57743"/>
    </ligand>
</feature>
<dbReference type="NCBIfam" id="NF001770">
    <property type="entry name" value="PRK00509.1"/>
    <property type="match status" value="1"/>
</dbReference>
<dbReference type="PANTHER" id="PTHR11587">
    <property type="entry name" value="ARGININOSUCCINATE SYNTHASE"/>
    <property type="match status" value="1"/>
</dbReference>
<gene>
    <name evidence="8" type="primary">argG</name>
    <name evidence="11" type="ORF">J8C06_12685</name>
</gene>
<feature type="binding site" evidence="8">
    <location>
        <position position="117"/>
    </location>
    <ligand>
        <name>L-aspartate</name>
        <dbReference type="ChEBI" id="CHEBI:29991"/>
    </ligand>
</feature>
<dbReference type="GO" id="GO:0004055">
    <property type="term" value="F:argininosuccinate synthase activity"/>
    <property type="evidence" value="ECO:0007669"/>
    <property type="project" value="UniProtKB-EC"/>
</dbReference>
<feature type="binding site" evidence="8">
    <location>
        <position position="121"/>
    </location>
    <ligand>
        <name>L-citrulline</name>
        <dbReference type="ChEBI" id="CHEBI:57743"/>
    </ligand>
</feature>
<feature type="binding site" evidence="8">
    <location>
        <position position="122"/>
    </location>
    <ligand>
        <name>L-aspartate</name>
        <dbReference type="ChEBI" id="CHEBI:29991"/>
    </ligand>
</feature>
<evidence type="ECO:0000313" key="12">
    <source>
        <dbReference type="Proteomes" id="UP000676506"/>
    </source>
</evidence>
<feature type="binding site" evidence="8">
    <location>
        <begin position="7"/>
        <end position="15"/>
    </location>
    <ligand>
        <name>ATP</name>
        <dbReference type="ChEBI" id="CHEBI:30616"/>
    </ligand>
</feature>
<protein>
    <recommendedName>
        <fullName evidence="2 8">Argininosuccinate synthase</fullName>
        <ecNumber evidence="2 8">6.3.4.5</ecNumber>
    </recommendedName>
    <alternativeName>
        <fullName evidence="8">Citrulline--aspartate ligase</fullName>
    </alternativeName>
</protein>
<feature type="domain" description="Arginosuccinate synthase-like N-terminal" evidence="9">
    <location>
        <begin position="3"/>
        <end position="164"/>
    </location>
</feature>
<dbReference type="PROSITE" id="PS00565">
    <property type="entry name" value="ARGININOSUCCIN_SYN_2"/>
    <property type="match status" value="1"/>
</dbReference>
<dbReference type="InterPro" id="IPR048268">
    <property type="entry name" value="Arginosuc_syn_C"/>
</dbReference>
<dbReference type="NCBIfam" id="TIGR00032">
    <property type="entry name" value="argG"/>
    <property type="match status" value="1"/>
</dbReference>
<evidence type="ECO:0000259" key="9">
    <source>
        <dbReference type="Pfam" id="PF00764"/>
    </source>
</evidence>
<reference evidence="11 12" key="1">
    <citation type="submission" date="2021-03" db="EMBL/GenBank/DDBJ databases">
        <title>Genomic and phenotypic characterization of Chloracidobacterium isolates provides evidence for multiple species.</title>
        <authorList>
            <person name="Saini M.K."/>
            <person name="Costas A.M.G."/>
            <person name="Tank M."/>
            <person name="Bryant D.A."/>
        </authorList>
    </citation>
    <scope>NUCLEOTIDE SEQUENCE [LARGE SCALE GENOMIC DNA]</scope>
    <source>
        <strain evidence="11 12">BV2-C</strain>
    </source>
</reference>
<sequence length="396" mass="42573">MKKIALAYSGGLDTSVILTWLKETYGVPVVAFVADVGQNEDLAAVHEKALATGATEVVIADVREAFVRDYVFPALSAHAVYEGAYLLGTSLARPVIAKALVAAARSTGCDAVAHGATGKGNDQVRFELTVAALAPDLRVIAPWREWSFVGRSDLLAYAERHGIPVPVTAEKPYSMDANAMHISYEGGVLEDPWQPPPAGMFLWTTDPEQAPDEPALVDITFEAGVPVAIDGEALSPFRLLERANALGARHGIGRVDIVENRFIGLKSRGVYETPGATILMLAHRAVESLTLDREVAHFKETLAPKFAELVYNGFWFAPEMELLRATLAHTQRNVTGTARLKLYKGAAQVVGRKSPVGLYDAEAVSFETRTQVAPSDAGGFIAVQALRLRQAGRLSA</sequence>
<feature type="binding site" evidence="8">
    <location>
        <position position="174"/>
    </location>
    <ligand>
        <name>L-citrulline</name>
        <dbReference type="ChEBI" id="CHEBI:57743"/>
    </ligand>
</feature>
<dbReference type="InterPro" id="IPR001518">
    <property type="entry name" value="Arginosuc_synth"/>
</dbReference>
<feature type="binding site" evidence="8">
    <location>
        <position position="271"/>
    </location>
    <ligand>
        <name>L-citrulline</name>
        <dbReference type="ChEBI" id="CHEBI:57743"/>
    </ligand>
</feature>
<evidence type="ECO:0000256" key="1">
    <source>
        <dbReference type="ARBA" id="ARBA00004967"/>
    </source>
</evidence>
<evidence type="ECO:0000256" key="6">
    <source>
        <dbReference type="ARBA" id="ARBA00022741"/>
    </source>
</evidence>
<keyword evidence="8" id="KW-0963">Cytoplasm</keyword>
<dbReference type="Pfam" id="PF20979">
    <property type="entry name" value="Arginosuc_syn_C"/>
    <property type="match status" value="1"/>
</dbReference>
<keyword evidence="4 8" id="KW-0436">Ligase</keyword>
<evidence type="ECO:0000259" key="10">
    <source>
        <dbReference type="Pfam" id="PF20979"/>
    </source>
</evidence>
<feature type="binding site" evidence="8">
    <location>
        <position position="34"/>
    </location>
    <ligand>
        <name>ATP</name>
        <dbReference type="ChEBI" id="CHEBI:30616"/>
    </ligand>
</feature>
<keyword evidence="5 8" id="KW-0028">Amino-acid biosynthesis</keyword>
<keyword evidence="3 8" id="KW-0055">Arginine biosynthesis</keyword>
<feature type="binding site" evidence="8">
    <location>
        <position position="85"/>
    </location>
    <ligand>
        <name>L-citrulline</name>
        <dbReference type="ChEBI" id="CHEBI:57743"/>
    </ligand>
</feature>
<accession>A0ABX8BCI6</accession>
<dbReference type="HAMAP" id="MF_00005">
    <property type="entry name" value="Arg_succ_synth_type1"/>
    <property type="match status" value="1"/>
</dbReference>
<evidence type="ECO:0000256" key="7">
    <source>
        <dbReference type="ARBA" id="ARBA00022840"/>
    </source>
</evidence>
<dbReference type="Gene3D" id="3.40.50.620">
    <property type="entry name" value="HUPs"/>
    <property type="match status" value="1"/>
</dbReference>
<dbReference type="Gene3D" id="3.90.1260.10">
    <property type="entry name" value="Argininosuccinate synthetase, chain A, domain 2"/>
    <property type="match status" value="1"/>
</dbReference>
<dbReference type="CDD" id="cd01999">
    <property type="entry name" value="ASS"/>
    <property type="match status" value="1"/>
</dbReference>
<dbReference type="InterPro" id="IPR014729">
    <property type="entry name" value="Rossmann-like_a/b/a_fold"/>
</dbReference>
<feature type="binding site" evidence="8">
    <location>
        <position position="183"/>
    </location>
    <ligand>
        <name>L-citrulline</name>
        <dbReference type="ChEBI" id="CHEBI:57743"/>
    </ligand>
</feature>
<keyword evidence="6 8" id="KW-0547">Nucleotide-binding</keyword>